<name>A0A0D7WDT1_9FLAO</name>
<comment type="caution">
    <text evidence="2">The sequence shown here is derived from an EMBL/GenBank/DDBJ whole genome shotgun (WGS) entry which is preliminary data.</text>
</comment>
<feature type="chain" id="PRO_5002325842" description="Secretion system C-terminal sorting domain-containing protein" evidence="1">
    <location>
        <begin position="26"/>
        <end position="199"/>
    </location>
</feature>
<evidence type="ECO:0008006" key="4">
    <source>
        <dbReference type="Google" id="ProtNLM"/>
    </source>
</evidence>
<accession>A0A0D7WDT1</accession>
<feature type="signal peptide" evidence="1">
    <location>
        <begin position="1"/>
        <end position="25"/>
    </location>
</feature>
<gene>
    <name evidence="2" type="ORF">PW52_04275</name>
</gene>
<proteinExistence type="predicted"/>
<evidence type="ECO:0000256" key="1">
    <source>
        <dbReference type="SAM" id="SignalP"/>
    </source>
</evidence>
<keyword evidence="1" id="KW-0732">Signal</keyword>
<dbReference type="AlphaFoldDB" id="A0A0D7WDT1"/>
<dbReference type="EMBL" id="JTDW01000002">
    <property type="protein sequence ID" value="KJD36853.1"/>
    <property type="molecule type" value="Genomic_DNA"/>
</dbReference>
<sequence>MKNVIKNTKKGFLMVTMFATLLSFANESANLPVVKDAKKTILTLEGVKAGNLLTILDTNGVVLYEEQITETGNYQKAFDFSKLPNGEYVFELNKDVEVSTIPFQVNNKEVVFNNKLETVIHKPIVRTSKDLVFINKLSLDKAPLQIEVFSGSEGSFELIHTETIENTELIERVFKLKSSSNVNYKFVFTTNGKTFTKVI</sequence>
<dbReference type="PATRIC" id="fig|1435349.4.peg.1561"/>
<dbReference type="Proteomes" id="UP000032578">
    <property type="component" value="Unassembled WGS sequence"/>
</dbReference>
<protein>
    <recommendedName>
        <fullName evidence="4">Secretion system C-terminal sorting domain-containing protein</fullName>
    </recommendedName>
</protein>
<evidence type="ECO:0000313" key="2">
    <source>
        <dbReference type="EMBL" id="KJD36853.1"/>
    </source>
</evidence>
<dbReference type="OrthoDB" id="1371166at2"/>
<dbReference type="RefSeq" id="WP_044631667.1">
    <property type="nucleotide sequence ID" value="NZ_JTDW01000002.1"/>
</dbReference>
<reference evidence="2 3" key="1">
    <citation type="submission" date="2014-11" db="EMBL/GenBank/DDBJ databases">
        <title>Tamlana sedimentorum sp. nov., isolated from shallow sand sediments of the Sea of Japan.</title>
        <authorList>
            <person name="Romanenko L.A."/>
        </authorList>
    </citation>
    <scope>NUCLEOTIDE SEQUENCE [LARGE SCALE GENOMIC DNA]</scope>
    <source>
        <strain evidence="2 3">JCM 19808</strain>
    </source>
</reference>
<evidence type="ECO:0000313" key="3">
    <source>
        <dbReference type="Proteomes" id="UP000032578"/>
    </source>
</evidence>
<keyword evidence="3" id="KW-1185">Reference proteome</keyword>
<dbReference type="STRING" id="1435349.PW52_04275"/>
<organism evidence="2 3">
    <name type="scientific">Neotamlana sedimentorum</name>
    <dbReference type="NCBI Taxonomy" id="1435349"/>
    <lineage>
        <taxon>Bacteria</taxon>
        <taxon>Pseudomonadati</taxon>
        <taxon>Bacteroidota</taxon>
        <taxon>Flavobacteriia</taxon>
        <taxon>Flavobacteriales</taxon>
        <taxon>Flavobacteriaceae</taxon>
        <taxon>Neotamlana</taxon>
    </lineage>
</organism>